<dbReference type="PANTHER" id="PTHR11552">
    <property type="entry name" value="GLUCOSE-METHANOL-CHOLINE GMC OXIDOREDUCTASE"/>
    <property type="match status" value="1"/>
</dbReference>
<dbReference type="eggNOG" id="KOG1238">
    <property type="taxonomic scope" value="Eukaryota"/>
</dbReference>
<feature type="chain" id="PRO_5004208106" description="Glucose-methanol-choline oxidoreductase N-terminal domain-containing protein" evidence="3">
    <location>
        <begin position="22"/>
        <end position="653"/>
    </location>
</feature>
<dbReference type="Gene3D" id="3.50.50.60">
    <property type="entry name" value="FAD/NAD(P)-binding domain"/>
    <property type="match status" value="1"/>
</dbReference>
<comment type="cofactor">
    <cofactor evidence="2">
        <name>FAD</name>
        <dbReference type="ChEBI" id="CHEBI:57692"/>
    </cofactor>
</comment>
<dbReference type="AlphaFoldDB" id="Q2GRA7"/>
<dbReference type="Pfam" id="PF00732">
    <property type="entry name" value="GMC_oxred_N"/>
    <property type="match status" value="1"/>
</dbReference>
<evidence type="ECO:0000256" key="2">
    <source>
        <dbReference type="PIRSR" id="PIRSR000137-2"/>
    </source>
</evidence>
<organism evidence="6 7">
    <name type="scientific">Chaetomium globosum (strain ATCC 6205 / CBS 148.51 / DSM 1962 / NBRC 6347 / NRRL 1970)</name>
    <name type="common">Soil fungus</name>
    <dbReference type="NCBI Taxonomy" id="306901"/>
    <lineage>
        <taxon>Eukaryota</taxon>
        <taxon>Fungi</taxon>
        <taxon>Dikarya</taxon>
        <taxon>Ascomycota</taxon>
        <taxon>Pezizomycotina</taxon>
        <taxon>Sordariomycetes</taxon>
        <taxon>Sordariomycetidae</taxon>
        <taxon>Sordariales</taxon>
        <taxon>Chaetomiaceae</taxon>
        <taxon>Chaetomium</taxon>
    </lineage>
</organism>
<dbReference type="HOGENOM" id="CLU_002865_6_1_1"/>
<dbReference type="Gene3D" id="3.30.560.10">
    <property type="entry name" value="Glucose Oxidase, domain 3"/>
    <property type="match status" value="1"/>
</dbReference>
<dbReference type="Pfam" id="PF05199">
    <property type="entry name" value="GMC_oxred_C"/>
    <property type="match status" value="1"/>
</dbReference>
<dbReference type="InParanoid" id="Q2GRA7"/>
<evidence type="ECO:0000256" key="1">
    <source>
        <dbReference type="ARBA" id="ARBA00010790"/>
    </source>
</evidence>
<evidence type="ECO:0000259" key="5">
    <source>
        <dbReference type="Pfam" id="PF05199"/>
    </source>
</evidence>
<gene>
    <name evidence="6" type="ORF">CHGG_09497</name>
</gene>
<evidence type="ECO:0000313" key="6">
    <source>
        <dbReference type="EMBL" id="EAQ85483.1"/>
    </source>
</evidence>
<dbReference type="PANTHER" id="PTHR11552:SF115">
    <property type="entry name" value="DEHYDROGENASE XPTC-RELATED"/>
    <property type="match status" value="1"/>
</dbReference>
<dbReference type="SUPFAM" id="SSF54373">
    <property type="entry name" value="FAD-linked reductases, C-terminal domain"/>
    <property type="match status" value="1"/>
</dbReference>
<feature type="binding site" evidence="2">
    <location>
        <position position="140"/>
    </location>
    <ligand>
        <name>FAD</name>
        <dbReference type="ChEBI" id="CHEBI:57692"/>
    </ligand>
</feature>
<dbReference type="InterPro" id="IPR007867">
    <property type="entry name" value="GMC_OxRtase_C"/>
</dbReference>
<keyword evidence="7" id="KW-1185">Reference proteome</keyword>
<protein>
    <recommendedName>
        <fullName evidence="8">Glucose-methanol-choline oxidoreductase N-terminal domain-containing protein</fullName>
    </recommendedName>
</protein>
<dbReference type="Proteomes" id="UP000001056">
    <property type="component" value="Unassembled WGS sequence"/>
</dbReference>
<dbReference type="GO" id="GO:0016614">
    <property type="term" value="F:oxidoreductase activity, acting on CH-OH group of donors"/>
    <property type="evidence" value="ECO:0007669"/>
    <property type="project" value="InterPro"/>
</dbReference>
<evidence type="ECO:0000256" key="3">
    <source>
        <dbReference type="SAM" id="SignalP"/>
    </source>
</evidence>
<proteinExistence type="inferred from homology"/>
<sequence>MARVSTLLVTVLAFAGQTCLAQPRAHQASKVILNGRDVDEQYDYIIVGGGTAGLTVADRLSEDGKNTVLVVEYGKLSIIPRPPLRLRAPHLIISTGNSASIRTVQGGFMGMSDASLLYSIQSVPQTNLKNRTIAVLAGKVVGGSSAVNAMMTVRGTAADYTRWGSFFSDASHWSWGSLLPYFKRALNFAPPDAAVTESANITYDTSFWGNTSGVYAGWPSFQYPGTTAQMKAFEGIPGVPFVKDSGSGEPGVYWYPTFMDPTLVERSYARTGHHDKAANRTNYHLVTESKVLRVVLEGTTATGVAFVPVGAASNSTIETVVGARKEVIIAAGGIHSPQVLQLSGIGPRNILSVANITTVVDLPGVGQNFQDHPMIQTTFMYSNFTLHPSPQDAFMDRNFSSWIDTVWKANRTGPNSIATGNAAAWLPFPIISARSAELSSALASQNHTLALPPNTDPTVAAGYRAQMLSYATALRTNTTAFYNLVLTGGTTNGIVVALHPLSRGTVNIDPAAPYTREPLVDYRALSNPLDAVVMAELVRFTRRYHLENSRTAAWAAQELAPGAEVQTDADFAAYLAETLSPSEFHPAGTCAMMPRELGGVVDEELRVYGVEGLRVVDASVFPTLPGGNTCQSVYAVAEKAADLIRYGPPKTVE</sequence>
<keyword evidence="2" id="KW-0285">Flavoprotein</keyword>
<dbReference type="SUPFAM" id="SSF51905">
    <property type="entry name" value="FAD/NAD(P)-binding domain"/>
    <property type="match status" value="1"/>
</dbReference>
<name>Q2GRA7_CHAGB</name>
<dbReference type="OMA" id="IYAGWPR"/>
<dbReference type="VEuPathDB" id="FungiDB:CHGG_09497"/>
<dbReference type="GO" id="GO:0044550">
    <property type="term" value="P:secondary metabolite biosynthetic process"/>
    <property type="evidence" value="ECO:0007669"/>
    <property type="project" value="TreeGrafter"/>
</dbReference>
<evidence type="ECO:0000259" key="4">
    <source>
        <dbReference type="Pfam" id="PF00732"/>
    </source>
</evidence>
<comment type="similarity">
    <text evidence="1">Belongs to the GMC oxidoreductase family.</text>
</comment>
<keyword evidence="3" id="KW-0732">Signal</keyword>
<feature type="domain" description="Glucose-methanol-choline oxidoreductase C-terminal" evidence="5">
    <location>
        <begin position="500"/>
        <end position="637"/>
    </location>
</feature>
<keyword evidence="2" id="KW-0274">FAD</keyword>
<reference evidence="7" key="1">
    <citation type="journal article" date="2015" name="Genome Announc.">
        <title>Draft genome sequence of the cellulolytic fungus Chaetomium globosum.</title>
        <authorList>
            <person name="Cuomo C.A."/>
            <person name="Untereiner W.A."/>
            <person name="Ma L.-J."/>
            <person name="Grabherr M."/>
            <person name="Birren B.W."/>
        </authorList>
    </citation>
    <scope>NUCLEOTIDE SEQUENCE [LARGE SCALE GENOMIC DNA]</scope>
    <source>
        <strain evidence="7">ATCC 6205 / CBS 148.51 / DSM 1962 / NBRC 6347 / NRRL 1970</strain>
    </source>
</reference>
<evidence type="ECO:0000313" key="7">
    <source>
        <dbReference type="Proteomes" id="UP000001056"/>
    </source>
</evidence>
<dbReference type="InterPro" id="IPR012132">
    <property type="entry name" value="GMC_OxRdtase"/>
</dbReference>
<dbReference type="GO" id="GO:0050660">
    <property type="term" value="F:flavin adenine dinucleotide binding"/>
    <property type="evidence" value="ECO:0007669"/>
    <property type="project" value="InterPro"/>
</dbReference>
<dbReference type="InterPro" id="IPR000172">
    <property type="entry name" value="GMC_OxRdtase_N"/>
</dbReference>
<dbReference type="RefSeq" id="XP_001227424.1">
    <property type="nucleotide sequence ID" value="XM_001227423.1"/>
</dbReference>
<dbReference type="EMBL" id="CH408034">
    <property type="protein sequence ID" value="EAQ85483.1"/>
    <property type="molecule type" value="Genomic_DNA"/>
</dbReference>
<evidence type="ECO:0008006" key="8">
    <source>
        <dbReference type="Google" id="ProtNLM"/>
    </source>
</evidence>
<accession>Q2GRA7</accession>
<feature type="binding site" evidence="2">
    <location>
        <position position="291"/>
    </location>
    <ligand>
        <name>FAD</name>
        <dbReference type="ChEBI" id="CHEBI:57692"/>
    </ligand>
</feature>
<feature type="signal peptide" evidence="3">
    <location>
        <begin position="1"/>
        <end position="21"/>
    </location>
</feature>
<dbReference type="OrthoDB" id="269227at2759"/>
<dbReference type="GeneID" id="4395748"/>
<dbReference type="PIRSF" id="PIRSF000137">
    <property type="entry name" value="Alcohol_oxidase"/>
    <property type="match status" value="1"/>
</dbReference>
<dbReference type="InterPro" id="IPR036188">
    <property type="entry name" value="FAD/NAD-bd_sf"/>
</dbReference>
<feature type="domain" description="Glucose-methanol-choline oxidoreductase N-terminal" evidence="4">
    <location>
        <begin position="42"/>
        <end position="373"/>
    </location>
</feature>